<dbReference type="Proteomes" id="UP000010998">
    <property type="component" value="Chromosome"/>
</dbReference>
<keyword evidence="2" id="KW-0812">Transmembrane</keyword>
<keyword evidence="4" id="KW-1185">Reference proteome</keyword>
<dbReference type="OrthoDB" id="5998046at2"/>
<dbReference type="EMBL" id="CP003358">
    <property type="protein sequence ID" value="AGB45390.1"/>
    <property type="molecule type" value="Genomic_DNA"/>
</dbReference>
<accession>L0KL60</accession>
<dbReference type="KEGG" id="mam:Mesau_03010"/>
<gene>
    <name evidence="3" type="ordered locus">Mesau_03010</name>
</gene>
<evidence type="ECO:0000256" key="2">
    <source>
        <dbReference type="SAM" id="Phobius"/>
    </source>
</evidence>
<organism evidence="3 4">
    <name type="scientific">Mesorhizobium australicum (strain HAMBI 3006 / LMG 24608 / WSM2073)</name>
    <dbReference type="NCBI Taxonomy" id="754035"/>
    <lineage>
        <taxon>Bacteria</taxon>
        <taxon>Pseudomonadati</taxon>
        <taxon>Pseudomonadota</taxon>
        <taxon>Alphaproteobacteria</taxon>
        <taxon>Hyphomicrobiales</taxon>
        <taxon>Phyllobacteriaceae</taxon>
        <taxon>Mesorhizobium</taxon>
    </lineage>
</organism>
<feature type="compositionally biased region" description="Low complexity" evidence="1">
    <location>
        <begin position="192"/>
        <end position="208"/>
    </location>
</feature>
<dbReference type="RefSeq" id="WP_015316813.1">
    <property type="nucleotide sequence ID" value="NC_019973.1"/>
</dbReference>
<evidence type="ECO:0000313" key="4">
    <source>
        <dbReference type="Proteomes" id="UP000010998"/>
    </source>
</evidence>
<name>L0KL60_MESAW</name>
<protein>
    <submittedName>
        <fullName evidence="3">Uncharacterized protein</fullName>
    </submittedName>
</protein>
<evidence type="ECO:0000313" key="3">
    <source>
        <dbReference type="EMBL" id="AGB45390.1"/>
    </source>
</evidence>
<keyword evidence="2" id="KW-1133">Transmembrane helix</keyword>
<feature type="transmembrane region" description="Helical" evidence="2">
    <location>
        <begin position="12"/>
        <end position="35"/>
    </location>
</feature>
<dbReference type="AlphaFoldDB" id="L0KL60"/>
<proteinExistence type="predicted"/>
<sequence length="208" mass="21976">MFKTARSKVQTWITAGGGTIAALFVAGLMGAFGALPAHDPPQLPPDAVIEAGRWRLQPVRAYVGHAGVHGVPLKPGQKALVLEVDMTNRTAQSDKGYFNVFAPDGVILSDPVPMIVLTRDSTMTPELHPGMTERMAYVWPLAGDAAVPASLAFGVTAEIFKPRDNLYGTPGWYNPYRLGTVTLPVADLPAAGQSQSGQSQSGQPESGP</sequence>
<dbReference type="GeneID" id="90990395"/>
<dbReference type="HOGENOM" id="CLU_1319684_0_0_5"/>
<evidence type="ECO:0000256" key="1">
    <source>
        <dbReference type="SAM" id="MobiDB-lite"/>
    </source>
</evidence>
<reference evidence="4" key="1">
    <citation type="submission" date="2012-02" db="EMBL/GenBank/DDBJ databases">
        <title>Complete sequence of Mesorhizobium australicum WSM2073.</title>
        <authorList>
            <person name="Lucas S."/>
            <person name="Han J."/>
            <person name="Lapidus A."/>
            <person name="Cheng J.-F."/>
            <person name="Goodwin L."/>
            <person name="Pitluck S."/>
            <person name="Peters L."/>
            <person name="Gu W."/>
            <person name="Detter J.C."/>
            <person name="Han C."/>
            <person name="Tapia R."/>
            <person name="Land M."/>
            <person name="Hauser L."/>
            <person name="Kyrpides N."/>
            <person name="Ivanova N."/>
            <person name="Pagani I."/>
            <person name="Reeve W.G."/>
            <person name="Howieson J.G."/>
            <person name="Tiwari R.P."/>
            <person name="O'Hara G.W."/>
            <person name="Atkins C.A."/>
            <person name="Ronson C.W."/>
            <person name="Nandasena K.G."/>
            <person name="Woyke T."/>
        </authorList>
    </citation>
    <scope>NUCLEOTIDE SEQUENCE [LARGE SCALE GENOMIC DNA]</scope>
    <source>
        <strain evidence="4">LMG 24608 / HAMBI 3006 / WSM2073</strain>
    </source>
</reference>
<feature type="region of interest" description="Disordered" evidence="1">
    <location>
        <begin position="189"/>
        <end position="208"/>
    </location>
</feature>
<keyword evidence="2" id="KW-0472">Membrane</keyword>
<dbReference type="eggNOG" id="ENOG50341GI">
    <property type="taxonomic scope" value="Bacteria"/>
</dbReference>